<accession>A0A1V4IHZ6</accession>
<gene>
    <name evidence="2" type="ORF">CLORY_32300</name>
</gene>
<dbReference type="EMBL" id="MZGV01000042">
    <property type="protein sequence ID" value="OPJ59583.1"/>
    <property type="molecule type" value="Genomic_DNA"/>
</dbReference>
<dbReference type="Gene3D" id="3.30.1490.410">
    <property type="entry name" value="Uncharacterised protein PF16224, DUF4883"/>
    <property type="match status" value="1"/>
</dbReference>
<evidence type="ECO:0008006" key="4">
    <source>
        <dbReference type="Google" id="ProtNLM"/>
    </source>
</evidence>
<proteinExistence type="predicted"/>
<dbReference type="STRING" id="1450648.CLORY_32300"/>
<keyword evidence="3" id="KW-1185">Reference proteome</keyword>
<feature type="chain" id="PRO_5038414643" description="Lipoprotein" evidence="1">
    <location>
        <begin position="24"/>
        <end position="157"/>
    </location>
</feature>
<dbReference type="Proteomes" id="UP000190080">
    <property type="component" value="Unassembled WGS sequence"/>
</dbReference>
<organism evidence="2 3">
    <name type="scientific">Clostridium oryzae</name>
    <dbReference type="NCBI Taxonomy" id="1450648"/>
    <lineage>
        <taxon>Bacteria</taxon>
        <taxon>Bacillati</taxon>
        <taxon>Bacillota</taxon>
        <taxon>Clostridia</taxon>
        <taxon>Eubacteriales</taxon>
        <taxon>Clostridiaceae</taxon>
        <taxon>Clostridium</taxon>
    </lineage>
</organism>
<dbReference type="AlphaFoldDB" id="A0A1V4IHZ6"/>
<dbReference type="RefSeq" id="WP_079426369.1">
    <property type="nucleotide sequence ID" value="NZ_MZGV01000042.1"/>
</dbReference>
<reference evidence="2 3" key="1">
    <citation type="submission" date="2017-03" db="EMBL/GenBank/DDBJ databases">
        <title>Genome sequence of Clostridium oryzae DSM 28571.</title>
        <authorList>
            <person name="Poehlein A."/>
            <person name="Daniel R."/>
        </authorList>
    </citation>
    <scope>NUCLEOTIDE SEQUENCE [LARGE SCALE GENOMIC DNA]</scope>
    <source>
        <strain evidence="2 3">DSM 28571</strain>
    </source>
</reference>
<evidence type="ECO:0000313" key="2">
    <source>
        <dbReference type="EMBL" id="OPJ59583.1"/>
    </source>
</evidence>
<dbReference type="CDD" id="cd15786">
    <property type="entry name" value="CPF_1278_like"/>
    <property type="match status" value="1"/>
</dbReference>
<dbReference type="PROSITE" id="PS51257">
    <property type="entry name" value="PROKAR_LIPOPROTEIN"/>
    <property type="match status" value="1"/>
</dbReference>
<comment type="caution">
    <text evidence="2">The sequence shown here is derived from an EMBL/GenBank/DDBJ whole genome shotgun (WGS) entry which is preliminary data.</text>
</comment>
<dbReference type="Pfam" id="PF16224">
    <property type="entry name" value="DUF4883"/>
    <property type="match status" value="1"/>
</dbReference>
<dbReference type="OrthoDB" id="1937023at2"/>
<name>A0A1V4IHZ6_9CLOT</name>
<keyword evidence="1" id="KW-0732">Signal</keyword>
<evidence type="ECO:0000313" key="3">
    <source>
        <dbReference type="Proteomes" id="UP000190080"/>
    </source>
</evidence>
<protein>
    <recommendedName>
        <fullName evidence="4">Lipoprotein</fullName>
    </recommendedName>
</protein>
<sequence length="157" mass="18880">MKRIYIYFAVFITMIFFSSCSLPSTNILTDTKKPCKFFYTNKLSEDINTYDITKIYSLETNIIKEKKINNDNLLYFKSFVNNLKSKFFINKPAKLPKKPRYKIFVTCSKKKYVINVYNRKYIALFPWDGTYEMDYIDMSDVKKLYNLFDLCQYLFSD</sequence>
<dbReference type="InterPro" id="IPR032619">
    <property type="entry name" value="DUF4883"/>
</dbReference>
<evidence type="ECO:0000256" key="1">
    <source>
        <dbReference type="SAM" id="SignalP"/>
    </source>
</evidence>
<feature type="signal peptide" evidence="1">
    <location>
        <begin position="1"/>
        <end position="23"/>
    </location>
</feature>